<feature type="transmembrane region" description="Helical" evidence="9">
    <location>
        <begin position="342"/>
        <end position="364"/>
    </location>
</feature>
<dbReference type="NCBIfam" id="NF007111">
    <property type="entry name" value="PRK09560.1"/>
    <property type="match status" value="1"/>
</dbReference>
<keyword evidence="4 9" id="KW-0812">Transmembrane</keyword>
<keyword evidence="9" id="KW-0813">Transport</keyword>
<evidence type="ECO:0000256" key="9">
    <source>
        <dbReference type="HAMAP-Rule" id="MF_01844"/>
    </source>
</evidence>
<dbReference type="InParanoid" id="A0A0J6WUI1"/>
<proteinExistence type="inferred from homology"/>
<keyword evidence="11" id="KW-1185">Reference proteome</keyword>
<feature type="transmembrane region" description="Helical" evidence="9">
    <location>
        <begin position="74"/>
        <end position="94"/>
    </location>
</feature>
<feature type="transmembrane region" description="Helical" evidence="9">
    <location>
        <begin position="242"/>
        <end position="262"/>
    </location>
</feature>
<evidence type="ECO:0000256" key="2">
    <source>
        <dbReference type="ARBA" id="ARBA00022449"/>
    </source>
</evidence>
<dbReference type="STRING" id="39029.BSR42_10520"/>
<gene>
    <name evidence="9" type="primary">nhaA</name>
    <name evidence="10" type="ORF">AB840_09440</name>
</gene>
<evidence type="ECO:0000256" key="7">
    <source>
        <dbReference type="ARBA" id="ARBA00023136"/>
    </source>
</evidence>
<feature type="transmembrane region" description="Helical" evidence="9">
    <location>
        <begin position="274"/>
        <end position="292"/>
    </location>
</feature>
<dbReference type="PANTHER" id="PTHR30341:SF0">
    <property type="entry name" value="NA(+)_H(+) ANTIPORTER NHAA"/>
    <property type="match status" value="1"/>
</dbReference>
<dbReference type="GO" id="GO:0006885">
    <property type="term" value="P:regulation of pH"/>
    <property type="evidence" value="ECO:0007669"/>
    <property type="project" value="UniProtKB-UniRule"/>
</dbReference>
<evidence type="ECO:0000256" key="8">
    <source>
        <dbReference type="ARBA" id="ARBA00023201"/>
    </source>
</evidence>
<dbReference type="HAMAP" id="MF_01844">
    <property type="entry name" value="NhaA"/>
    <property type="match status" value="1"/>
</dbReference>
<reference evidence="10 11" key="1">
    <citation type="submission" date="2015-06" db="EMBL/GenBank/DDBJ databases">
        <title>Draft genome sequence of beer spoilage bacterium Megasphaera cerevisiae type strain 20462.</title>
        <authorList>
            <person name="Kutumbaka K."/>
            <person name="Pasmowitz J."/>
            <person name="Mategko J."/>
            <person name="Reyes D."/>
            <person name="Friedrich A."/>
            <person name="Han S."/>
            <person name="Martens-Habbena W."/>
            <person name="Neal-McKinney J."/>
            <person name="Janagama H.K."/>
            <person name="Nadala C."/>
            <person name="Samadpour M."/>
        </authorList>
    </citation>
    <scope>NUCLEOTIDE SEQUENCE [LARGE SCALE GENOMIC DNA]</scope>
    <source>
        <strain evidence="10 11">DSM 20462</strain>
    </source>
</reference>
<keyword evidence="7 9" id="KW-0472">Membrane</keyword>
<evidence type="ECO:0000256" key="3">
    <source>
        <dbReference type="ARBA" id="ARBA00022475"/>
    </source>
</evidence>
<feature type="transmembrane region" description="Helical" evidence="9">
    <location>
        <begin position="106"/>
        <end position="128"/>
    </location>
</feature>
<dbReference type="OrthoDB" id="9808135at2"/>
<dbReference type="GO" id="GO:0005886">
    <property type="term" value="C:plasma membrane"/>
    <property type="evidence" value="ECO:0007669"/>
    <property type="project" value="UniProtKB-SubCell"/>
</dbReference>
<feature type="transmembrane region" description="Helical" evidence="9">
    <location>
        <begin position="195"/>
        <end position="212"/>
    </location>
</feature>
<comment type="catalytic activity">
    <reaction evidence="9">
        <text>Na(+)(in) + 2 H(+)(out) = Na(+)(out) + 2 H(+)(in)</text>
        <dbReference type="Rhea" id="RHEA:29251"/>
        <dbReference type="ChEBI" id="CHEBI:15378"/>
        <dbReference type="ChEBI" id="CHEBI:29101"/>
    </reaction>
</comment>
<feature type="transmembrane region" description="Helical" evidence="9">
    <location>
        <begin position="219"/>
        <end position="236"/>
    </location>
</feature>
<dbReference type="EMBL" id="LEKT01000030">
    <property type="protein sequence ID" value="KMO86189.1"/>
    <property type="molecule type" value="Genomic_DNA"/>
</dbReference>
<feature type="transmembrane region" description="Helical" evidence="9">
    <location>
        <begin position="31"/>
        <end position="50"/>
    </location>
</feature>
<comment type="subcellular location">
    <subcellularLocation>
        <location evidence="1">Cell inner membrane</location>
        <topology evidence="1">Multi-pass membrane protein</topology>
    </subcellularLocation>
    <subcellularLocation>
        <location evidence="9">Cell membrane</location>
        <topology evidence="9">Multi-pass membrane protein</topology>
    </subcellularLocation>
</comment>
<protein>
    <recommendedName>
        <fullName evidence="9">Na(+)/H(+) antiporter NhaA</fullName>
    </recommendedName>
    <alternativeName>
        <fullName evidence="9">Sodium/proton antiporter NhaA</fullName>
    </alternativeName>
</protein>
<dbReference type="RefSeq" id="WP_048514594.1">
    <property type="nucleotide sequence ID" value="NZ_FUXD01000049.1"/>
</dbReference>
<dbReference type="NCBIfam" id="TIGR00773">
    <property type="entry name" value="NhaA"/>
    <property type="match status" value="1"/>
</dbReference>
<dbReference type="GO" id="GO:0015385">
    <property type="term" value="F:sodium:proton antiporter activity"/>
    <property type="evidence" value="ECO:0007669"/>
    <property type="project" value="UniProtKB-UniRule"/>
</dbReference>
<feature type="transmembrane region" description="Helical" evidence="9">
    <location>
        <begin position="376"/>
        <end position="395"/>
    </location>
</feature>
<dbReference type="Pfam" id="PF06965">
    <property type="entry name" value="Na_H_antiport_1"/>
    <property type="match status" value="1"/>
</dbReference>
<dbReference type="AlphaFoldDB" id="A0A0J6WUI1"/>
<accession>A0A0J6WUI1</accession>
<evidence type="ECO:0000256" key="6">
    <source>
        <dbReference type="ARBA" id="ARBA00023053"/>
    </source>
</evidence>
<comment type="similarity">
    <text evidence="9">Belongs to the NhaA Na(+)/H(+) (TC 2.A.33) antiporter family.</text>
</comment>
<comment type="function">
    <text evidence="9">Na(+)/H(+) antiporter that extrudes sodium in exchange for external protons.</text>
</comment>
<organism evidence="10 11">
    <name type="scientific">Megasphaera cerevisiae DSM 20462</name>
    <dbReference type="NCBI Taxonomy" id="1122219"/>
    <lineage>
        <taxon>Bacteria</taxon>
        <taxon>Bacillati</taxon>
        <taxon>Bacillota</taxon>
        <taxon>Negativicutes</taxon>
        <taxon>Veillonellales</taxon>
        <taxon>Veillonellaceae</taxon>
        <taxon>Megasphaera</taxon>
    </lineage>
</organism>
<keyword evidence="5 9" id="KW-1133">Transmembrane helix</keyword>
<dbReference type="PATRIC" id="fig|1122219.3.peg.1603"/>
<keyword evidence="3 9" id="KW-1003">Cell membrane</keyword>
<keyword evidence="9" id="KW-0406">Ion transport</keyword>
<feature type="transmembrane region" description="Helical" evidence="9">
    <location>
        <begin position="166"/>
        <end position="189"/>
    </location>
</feature>
<evidence type="ECO:0000313" key="11">
    <source>
        <dbReference type="Proteomes" id="UP000036503"/>
    </source>
</evidence>
<evidence type="ECO:0000313" key="10">
    <source>
        <dbReference type="EMBL" id="KMO86189.1"/>
    </source>
</evidence>
<evidence type="ECO:0000256" key="5">
    <source>
        <dbReference type="ARBA" id="ARBA00022989"/>
    </source>
</evidence>
<evidence type="ECO:0000256" key="4">
    <source>
        <dbReference type="ARBA" id="ARBA00022692"/>
    </source>
</evidence>
<dbReference type="InterPro" id="IPR004670">
    <property type="entry name" value="NhaA"/>
</dbReference>
<dbReference type="Gene3D" id="1.20.1530.10">
    <property type="entry name" value="Na+/H+ antiporter like domain"/>
    <property type="match status" value="1"/>
</dbReference>
<keyword evidence="8 9" id="KW-0739">Sodium transport</keyword>
<dbReference type="Proteomes" id="UP000036503">
    <property type="component" value="Unassembled WGS sequence"/>
</dbReference>
<evidence type="ECO:0000256" key="1">
    <source>
        <dbReference type="ARBA" id="ARBA00004429"/>
    </source>
</evidence>
<name>A0A0J6WUI1_9FIRM</name>
<feature type="transmembrane region" description="Helical" evidence="9">
    <location>
        <begin position="140"/>
        <end position="159"/>
    </location>
</feature>
<dbReference type="InterPro" id="IPR023171">
    <property type="entry name" value="Na/H_antiporter_dom_sf"/>
</dbReference>
<keyword evidence="6 9" id="KW-0915">Sodium</keyword>
<sequence>MKKRTRQYIHRQINQITTAFQYFFRQESSSGIILLLCAVIAMILANSGWADIYEHILHREITIGAGQWRLTMSFLHWINDGLMALFFFVIGMEIKREFLFGELKSPLATILPVAAAIGGMVVPALLYITFNAGQPSMAGWGVPMATDIAFSLGILAFAAKSAPRSIAVFLTVLAIVDDLGGIIVIALFYTSELHMAMLLGGVMVILLLFWACRQNIQSVWVYLAGGVFLWYAFLQGGIHPTIAGVLLGFAIPAGNGGTVNLLHRLEHRLSPWSAYLVMPVFALGNAGIMLNAESVGTVFSPIGLGIMAGLLIGKPFGIFMAVYSLIRLGIVAMPAHVTMGHFLGAGILGGIGFTMSLFIASLAFPDGGDLMTAKTAVVVASVCAGLAGTCVFAWTQRRRRAS</sequence>
<feature type="transmembrane region" description="Helical" evidence="9">
    <location>
        <begin position="304"/>
        <end position="330"/>
    </location>
</feature>
<keyword evidence="2 9" id="KW-0050">Antiport</keyword>
<comment type="caution">
    <text evidence="10">The sequence shown here is derived from an EMBL/GenBank/DDBJ whole genome shotgun (WGS) entry which is preliminary data.</text>
</comment>
<dbReference type="PANTHER" id="PTHR30341">
    <property type="entry name" value="SODIUM ION/PROTON ANTIPORTER NHAA-RELATED"/>
    <property type="match status" value="1"/>
</dbReference>